<keyword evidence="7" id="KW-1185">Reference proteome</keyword>
<evidence type="ECO:0000259" key="5">
    <source>
        <dbReference type="PROSITE" id="PS50931"/>
    </source>
</evidence>
<evidence type="ECO:0000256" key="2">
    <source>
        <dbReference type="ARBA" id="ARBA00023015"/>
    </source>
</evidence>
<gene>
    <name evidence="6" type="ORF">PMA3_01895</name>
</gene>
<name>A0A191Z264_9PSED</name>
<dbReference type="RefSeq" id="WP_064680601.1">
    <property type="nucleotide sequence ID" value="NZ_CP014870.1"/>
</dbReference>
<dbReference type="Pfam" id="PF00126">
    <property type="entry name" value="HTH_1"/>
    <property type="match status" value="1"/>
</dbReference>
<dbReference type="PANTHER" id="PTHR30419:SF30">
    <property type="entry name" value="LYSR FAMILY TRANSCRIPTIONAL REGULATOR"/>
    <property type="match status" value="1"/>
</dbReference>
<reference evidence="6 7" key="1">
    <citation type="journal article" date="2018" name="Syst. Appl. Microbiol.">
        <title>Pseudomonas silesiensis sp. nov. strain A3T isolated from a biological pesticide sewage treatment plant and analysis of the complete genome sequence.</title>
        <authorList>
            <person name="Kaminski M.A."/>
            <person name="Furmanczyk E.M."/>
            <person name="Sobczak A."/>
            <person name="Dziembowski A."/>
            <person name="Lipinski L."/>
        </authorList>
    </citation>
    <scope>NUCLEOTIDE SEQUENCE [LARGE SCALE GENOMIC DNA]</scope>
    <source>
        <strain evidence="6 7">A3</strain>
    </source>
</reference>
<evidence type="ECO:0000256" key="4">
    <source>
        <dbReference type="ARBA" id="ARBA00023163"/>
    </source>
</evidence>
<accession>A0A191Z264</accession>
<evidence type="ECO:0000256" key="1">
    <source>
        <dbReference type="ARBA" id="ARBA00009437"/>
    </source>
</evidence>
<organism evidence="6 7">
    <name type="scientific">Pseudomonas silesiensis</name>
    <dbReference type="NCBI Taxonomy" id="1853130"/>
    <lineage>
        <taxon>Bacteria</taxon>
        <taxon>Pseudomonadati</taxon>
        <taxon>Pseudomonadota</taxon>
        <taxon>Gammaproteobacteria</taxon>
        <taxon>Pseudomonadales</taxon>
        <taxon>Pseudomonadaceae</taxon>
        <taxon>Pseudomonas</taxon>
    </lineage>
</organism>
<dbReference type="EMBL" id="CP014870">
    <property type="protein sequence ID" value="ANJ59257.1"/>
    <property type="molecule type" value="Genomic_DNA"/>
</dbReference>
<protein>
    <submittedName>
        <fullName evidence="6">LysR family transcriptional regulator</fullName>
    </submittedName>
</protein>
<dbReference type="Pfam" id="PF03466">
    <property type="entry name" value="LysR_substrate"/>
    <property type="match status" value="1"/>
</dbReference>
<sequence>MNMQWNLDQLRLFVSVAEQRSFSAVAREQRKAQSAVSSSIALLEEDLGVSLFDRSSGRQPKLTDAGNALLEEAREVLRQCERLNGRALAMMQGQEARLCLAQDEAMPFQPVIDSLEAMAEQFPSLEVQLSNGTQGDVARKLVERKADLGLLFYHDQIPQALERRVLGSIEMVTVCGIDHPLAAQSSVNCQQMAQHRQLLMATQSSVYPGSEPASPQVWRADSFYVMAELVMRGLGWAWLPRNVVQYPAYQGHIVELVSEWTPPALIVELVWRRDEPLGPAARWLAERFAVHLQAIGAKPDKLRRHE</sequence>
<keyword evidence="4" id="KW-0804">Transcription</keyword>
<dbReference type="Gene3D" id="3.40.190.290">
    <property type="match status" value="1"/>
</dbReference>
<dbReference type="PANTHER" id="PTHR30419">
    <property type="entry name" value="HTH-TYPE TRANSCRIPTIONAL REGULATOR YBHD"/>
    <property type="match status" value="1"/>
</dbReference>
<comment type="similarity">
    <text evidence="1">Belongs to the LysR transcriptional regulatory family.</text>
</comment>
<dbReference type="SUPFAM" id="SSF53850">
    <property type="entry name" value="Periplasmic binding protein-like II"/>
    <property type="match status" value="1"/>
</dbReference>
<dbReference type="InterPro" id="IPR000847">
    <property type="entry name" value="LysR_HTH_N"/>
</dbReference>
<dbReference type="PRINTS" id="PR00039">
    <property type="entry name" value="HTHLYSR"/>
</dbReference>
<dbReference type="OrthoDB" id="196624at2"/>
<keyword evidence="2" id="KW-0805">Transcription regulation</keyword>
<dbReference type="AlphaFoldDB" id="A0A191Z264"/>
<dbReference type="FunFam" id="1.10.10.10:FF:000001">
    <property type="entry name" value="LysR family transcriptional regulator"/>
    <property type="match status" value="1"/>
</dbReference>
<dbReference type="Proteomes" id="UP000078354">
    <property type="component" value="Chromosome"/>
</dbReference>
<evidence type="ECO:0000313" key="6">
    <source>
        <dbReference type="EMBL" id="ANJ59257.1"/>
    </source>
</evidence>
<dbReference type="GO" id="GO:0003677">
    <property type="term" value="F:DNA binding"/>
    <property type="evidence" value="ECO:0007669"/>
    <property type="project" value="UniProtKB-KW"/>
</dbReference>
<dbReference type="Gene3D" id="1.10.10.10">
    <property type="entry name" value="Winged helix-like DNA-binding domain superfamily/Winged helix DNA-binding domain"/>
    <property type="match status" value="1"/>
</dbReference>
<dbReference type="InterPro" id="IPR050950">
    <property type="entry name" value="HTH-type_LysR_regulators"/>
</dbReference>
<evidence type="ECO:0000313" key="7">
    <source>
        <dbReference type="Proteomes" id="UP000078354"/>
    </source>
</evidence>
<dbReference type="InterPro" id="IPR036390">
    <property type="entry name" value="WH_DNA-bd_sf"/>
</dbReference>
<dbReference type="GO" id="GO:0003700">
    <property type="term" value="F:DNA-binding transcription factor activity"/>
    <property type="evidence" value="ECO:0007669"/>
    <property type="project" value="InterPro"/>
</dbReference>
<keyword evidence="3" id="KW-0238">DNA-binding</keyword>
<dbReference type="STRING" id="1853130.PMA3_01895"/>
<dbReference type="PROSITE" id="PS50931">
    <property type="entry name" value="HTH_LYSR"/>
    <property type="match status" value="1"/>
</dbReference>
<proteinExistence type="inferred from homology"/>
<dbReference type="GO" id="GO:0005829">
    <property type="term" value="C:cytosol"/>
    <property type="evidence" value="ECO:0007669"/>
    <property type="project" value="TreeGrafter"/>
</dbReference>
<feature type="domain" description="HTH lysR-type" evidence="5">
    <location>
        <begin position="5"/>
        <end position="63"/>
    </location>
</feature>
<dbReference type="InterPro" id="IPR005119">
    <property type="entry name" value="LysR_subst-bd"/>
</dbReference>
<evidence type="ECO:0000256" key="3">
    <source>
        <dbReference type="ARBA" id="ARBA00023125"/>
    </source>
</evidence>
<dbReference type="InterPro" id="IPR036388">
    <property type="entry name" value="WH-like_DNA-bd_sf"/>
</dbReference>
<dbReference type="KEGG" id="psil:PMA3_01895"/>
<dbReference type="CDD" id="cd05466">
    <property type="entry name" value="PBP2_LTTR_substrate"/>
    <property type="match status" value="1"/>
</dbReference>
<dbReference type="SUPFAM" id="SSF46785">
    <property type="entry name" value="Winged helix' DNA-binding domain"/>
    <property type="match status" value="1"/>
</dbReference>